<proteinExistence type="predicted"/>
<dbReference type="AlphaFoldDB" id="A2DK92"/>
<dbReference type="VEuPathDB" id="TrichDB:TVAGG3_0170930"/>
<reference evidence="1" key="1">
    <citation type="submission" date="2006-10" db="EMBL/GenBank/DDBJ databases">
        <authorList>
            <person name="Amadeo P."/>
            <person name="Zhao Q."/>
            <person name="Wortman J."/>
            <person name="Fraser-Liggett C."/>
            <person name="Carlton J."/>
        </authorList>
    </citation>
    <scope>NUCLEOTIDE SEQUENCE</scope>
    <source>
        <strain evidence="1">G3</strain>
    </source>
</reference>
<dbReference type="EMBL" id="DS113210">
    <property type="protein sequence ID" value="EAY19263.1"/>
    <property type="molecule type" value="Genomic_DNA"/>
</dbReference>
<keyword evidence="2" id="KW-1185">Reference proteome</keyword>
<dbReference type="InParanoid" id="A2DK92"/>
<organism evidence="1 2">
    <name type="scientific">Trichomonas vaginalis (strain ATCC PRA-98 / G3)</name>
    <dbReference type="NCBI Taxonomy" id="412133"/>
    <lineage>
        <taxon>Eukaryota</taxon>
        <taxon>Metamonada</taxon>
        <taxon>Parabasalia</taxon>
        <taxon>Trichomonadida</taxon>
        <taxon>Trichomonadidae</taxon>
        <taxon>Trichomonas</taxon>
    </lineage>
</organism>
<accession>A2DK92</accession>
<evidence type="ECO:0008006" key="3">
    <source>
        <dbReference type="Google" id="ProtNLM"/>
    </source>
</evidence>
<dbReference type="Proteomes" id="UP000001542">
    <property type="component" value="Unassembled WGS sequence"/>
</dbReference>
<dbReference type="InterPro" id="IPR027417">
    <property type="entry name" value="P-loop_NTPase"/>
</dbReference>
<evidence type="ECO:0000313" key="1">
    <source>
        <dbReference type="EMBL" id="EAY19263.1"/>
    </source>
</evidence>
<protein>
    <recommendedName>
        <fullName evidence="3">ATPase domain-containing protein</fullName>
    </recommendedName>
</protein>
<dbReference type="KEGG" id="tva:5464788"/>
<name>A2DK92_TRIV3</name>
<dbReference type="SUPFAM" id="SSF52540">
    <property type="entry name" value="P-loop containing nucleoside triphosphate hydrolases"/>
    <property type="match status" value="1"/>
</dbReference>
<gene>
    <name evidence="1" type="ORF">TVAG_214880</name>
</gene>
<reference evidence="1" key="2">
    <citation type="journal article" date="2007" name="Science">
        <title>Draft genome sequence of the sexually transmitted pathogen Trichomonas vaginalis.</title>
        <authorList>
            <person name="Carlton J.M."/>
            <person name="Hirt R.P."/>
            <person name="Silva J.C."/>
            <person name="Delcher A.L."/>
            <person name="Schatz M."/>
            <person name="Zhao Q."/>
            <person name="Wortman J.R."/>
            <person name="Bidwell S.L."/>
            <person name="Alsmark U.C.M."/>
            <person name="Besteiro S."/>
            <person name="Sicheritz-Ponten T."/>
            <person name="Noel C.J."/>
            <person name="Dacks J.B."/>
            <person name="Foster P.G."/>
            <person name="Simillion C."/>
            <person name="Van de Peer Y."/>
            <person name="Miranda-Saavedra D."/>
            <person name="Barton G.J."/>
            <person name="Westrop G.D."/>
            <person name="Mueller S."/>
            <person name="Dessi D."/>
            <person name="Fiori P.L."/>
            <person name="Ren Q."/>
            <person name="Paulsen I."/>
            <person name="Zhang H."/>
            <person name="Bastida-Corcuera F.D."/>
            <person name="Simoes-Barbosa A."/>
            <person name="Brown M.T."/>
            <person name="Hayes R.D."/>
            <person name="Mukherjee M."/>
            <person name="Okumura C.Y."/>
            <person name="Schneider R."/>
            <person name="Smith A.J."/>
            <person name="Vanacova S."/>
            <person name="Villalvazo M."/>
            <person name="Haas B.J."/>
            <person name="Pertea M."/>
            <person name="Feldblyum T.V."/>
            <person name="Utterback T.R."/>
            <person name="Shu C.L."/>
            <person name="Osoegawa K."/>
            <person name="de Jong P.J."/>
            <person name="Hrdy I."/>
            <person name="Horvathova L."/>
            <person name="Zubacova Z."/>
            <person name="Dolezal P."/>
            <person name="Malik S.B."/>
            <person name="Logsdon J.M. Jr."/>
            <person name="Henze K."/>
            <person name="Gupta A."/>
            <person name="Wang C.C."/>
            <person name="Dunne R.L."/>
            <person name="Upcroft J.A."/>
            <person name="Upcroft P."/>
            <person name="White O."/>
            <person name="Salzberg S.L."/>
            <person name="Tang P."/>
            <person name="Chiu C.-H."/>
            <person name="Lee Y.-S."/>
            <person name="Embley T.M."/>
            <person name="Coombs G.H."/>
            <person name="Mottram J.C."/>
            <person name="Tachezy J."/>
            <person name="Fraser-Liggett C.M."/>
            <person name="Johnson P.J."/>
        </authorList>
    </citation>
    <scope>NUCLEOTIDE SEQUENCE [LARGE SCALE GENOMIC DNA]</scope>
    <source>
        <strain evidence="1">G3</strain>
    </source>
</reference>
<dbReference type="VEuPathDB" id="TrichDB:TVAG_214880"/>
<sequence>MGPLPFIYNAGVIKLLGQYLETQPSRHTFFIYGPYQSGKTRTLLHVSELYGQKGFLPINLDFSDAKSIEEIIGFGKLSIMRSISDHTNYLKNLTVNVTVKPKKNAKILTPEDLQLIQRKIASLPLLQEKLLAELDRSKTESDGLKDFFGHLEDAFDDFRPAVFIAGGQNLQQHCLPLYNAILSHAAHKDQYMDRIPLIIETSNAILKMKVWPPHFRLVEVSKVTDPYKYFVKDVHCFTRREMKRIMVVVGPHGGEIESVFEQLKIGYEIEHALKERVDNLKFIRDYQLYGTRFGQEVCKTGRKYFEQINSTEPFAPLVVNGYVYIDKFNNLVPANKIVQKYICKANP</sequence>
<dbReference type="RefSeq" id="XP_001580249.1">
    <property type="nucleotide sequence ID" value="XM_001580199.1"/>
</dbReference>
<evidence type="ECO:0000313" key="2">
    <source>
        <dbReference type="Proteomes" id="UP000001542"/>
    </source>
</evidence>